<accession>A0A2G9R588</accession>
<organism evidence="1 2">
    <name type="scientific">Aquarana catesbeiana</name>
    <name type="common">American bullfrog</name>
    <name type="synonym">Rana catesbeiana</name>
    <dbReference type="NCBI Taxonomy" id="8400"/>
    <lineage>
        <taxon>Eukaryota</taxon>
        <taxon>Metazoa</taxon>
        <taxon>Chordata</taxon>
        <taxon>Craniata</taxon>
        <taxon>Vertebrata</taxon>
        <taxon>Euteleostomi</taxon>
        <taxon>Amphibia</taxon>
        <taxon>Batrachia</taxon>
        <taxon>Anura</taxon>
        <taxon>Neobatrachia</taxon>
        <taxon>Ranoidea</taxon>
        <taxon>Ranidae</taxon>
        <taxon>Aquarana</taxon>
    </lineage>
</organism>
<evidence type="ECO:0000313" key="1">
    <source>
        <dbReference type="EMBL" id="PIO23034.1"/>
    </source>
</evidence>
<gene>
    <name evidence="1" type="ORF">AB205_0202320</name>
</gene>
<dbReference type="AlphaFoldDB" id="A0A2G9R588"/>
<dbReference type="Proteomes" id="UP000228934">
    <property type="component" value="Unassembled WGS sequence"/>
</dbReference>
<protein>
    <submittedName>
        <fullName evidence="1">Uncharacterized protein</fullName>
    </submittedName>
</protein>
<name>A0A2G9R588_AQUCT</name>
<proteinExistence type="predicted"/>
<evidence type="ECO:0000313" key="2">
    <source>
        <dbReference type="Proteomes" id="UP000228934"/>
    </source>
</evidence>
<reference evidence="2" key="1">
    <citation type="journal article" date="2017" name="Nat. Commun.">
        <title>The North American bullfrog draft genome provides insight into hormonal regulation of long noncoding RNA.</title>
        <authorList>
            <person name="Hammond S.A."/>
            <person name="Warren R.L."/>
            <person name="Vandervalk B.P."/>
            <person name="Kucuk E."/>
            <person name="Khan H."/>
            <person name="Gibb E.A."/>
            <person name="Pandoh P."/>
            <person name="Kirk H."/>
            <person name="Zhao Y."/>
            <person name="Jones M."/>
            <person name="Mungall A.J."/>
            <person name="Coope R."/>
            <person name="Pleasance S."/>
            <person name="Moore R.A."/>
            <person name="Holt R.A."/>
            <person name="Round J.M."/>
            <person name="Ohora S."/>
            <person name="Walle B.V."/>
            <person name="Veldhoen N."/>
            <person name="Helbing C.C."/>
            <person name="Birol I."/>
        </authorList>
    </citation>
    <scope>NUCLEOTIDE SEQUENCE [LARGE SCALE GENOMIC DNA]</scope>
</reference>
<sequence length="96" mass="11043">MLQFLSIGLLASLIKKEKTIIEKWIRLGLSIACSYFLNSSVLVHIYTVVNKGFCFWSLLFCLNDLKHNVKLPQFCDPYTILCKCFLDFRDGSVGFI</sequence>
<keyword evidence="2" id="KW-1185">Reference proteome</keyword>
<dbReference type="EMBL" id="KV978038">
    <property type="protein sequence ID" value="PIO23034.1"/>
    <property type="molecule type" value="Genomic_DNA"/>
</dbReference>